<keyword evidence="3" id="KW-0964">Secreted</keyword>
<dbReference type="GO" id="GO:0030414">
    <property type="term" value="F:peptidase inhibitor activity"/>
    <property type="evidence" value="ECO:0007669"/>
    <property type="project" value="UniProtKB-KW"/>
</dbReference>
<dbReference type="SMART" id="SM00206">
    <property type="entry name" value="NTR"/>
    <property type="match status" value="1"/>
</dbReference>
<dbReference type="Proteomes" id="UP001652625">
    <property type="component" value="Chromosome 12"/>
</dbReference>
<dbReference type="RefSeq" id="XP_065670346.1">
    <property type="nucleotide sequence ID" value="XM_065814274.1"/>
</dbReference>
<evidence type="ECO:0000313" key="12">
    <source>
        <dbReference type="Proteomes" id="UP001652625"/>
    </source>
</evidence>
<dbReference type="SUPFAM" id="SSF50242">
    <property type="entry name" value="TIMP-like"/>
    <property type="match status" value="1"/>
</dbReference>
<evidence type="ECO:0000313" key="13">
    <source>
        <dbReference type="RefSeq" id="XP_065670346.1"/>
    </source>
</evidence>
<dbReference type="InterPro" id="IPR030490">
    <property type="entry name" value="TIMP_CS"/>
</dbReference>
<dbReference type="InterPro" id="IPR008993">
    <property type="entry name" value="TIMP-like_OB-fold"/>
</dbReference>
<keyword evidence="9" id="KW-0481">Metalloenzyme inhibitor</keyword>
<protein>
    <submittedName>
        <fullName evidence="13">Metalloproteinase inhibitor 3 isoform X2</fullName>
    </submittedName>
</protein>
<keyword evidence="7" id="KW-0862">Zinc</keyword>
<keyword evidence="5 13" id="KW-0646">Protease inhibitor</keyword>
<comment type="similarity">
    <text evidence="2">Belongs to the protease inhibitor I35 (TIMP) family.</text>
</comment>
<evidence type="ECO:0000256" key="3">
    <source>
        <dbReference type="ARBA" id="ARBA00022525"/>
    </source>
</evidence>
<evidence type="ECO:0000256" key="10">
    <source>
        <dbReference type="SAM" id="SignalP"/>
    </source>
</evidence>
<gene>
    <name evidence="13" type="primary">LOC100210916</name>
</gene>
<dbReference type="InterPro" id="IPR001134">
    <property type="entry name" value="Netrin_domain"/>
</dbReference>
<dbReference type="Pfam" id="PF00965">
    <property type="entry name" value="TIMP"/>
    <property type="match status" value="1"/>
</dbReference>
<feature type="chain" id="PRO_5045468262" evidence="10">
    <location>
        <begin position="24"/>
        <end position="223"/>
    </location>
</feature>
<sequence length="223" mass="25824">MTNTYGLCFYLLLASCGIKVVVSCMCMPIHPQNVFCKTEFIIKARILSKEIIKVNYTDENLLNLDILISHHVVYKILIKSVLKNAKSSYQFNLQQIHSLYTPAVESSCGIRLEIGKPYLLTGKFDNTKLQMSFCDFHMKWHHLTNEIIKGIGGKYDCACQVTNCMNGYCEKKNSCKWNISWDKPFEDCVYKHLTCGKSYEKCRWSKNSSYKQCLLEEKFLSFP</sequence>
<dbReference type="PROSITE" id="PS50189">
    <property type="entry name" value="NTR"/>
    <property type="match status" value="1"/>
</dbReference>
<evidence type="ECO:0000256" key="8">
    <source>
        <dbReference type="ARBA" id="ARBA00023157"/>
    </source>
</evidence>
<dbReference type="GeneID" id="100210916"/>
<evidence type="ECO:0000256" key="5">
    <source>
        <dbReference type="ARBA" id="ARBA00022690"/>
    </source>
</evidence>
<organism evidence="12 13">
    <name type="scientific">Hydra vulgaris</name>
    <name type="common">Hydra</name>
    <name type="synonym">Hydra attenuata</name>
    <dbReference type="NCBI Taxonomy" id="6087"/>
    <lineage>
        <taxon>Eukaryota</taxon>
        <taxon>Metazoa</taxon>
        <taxon>Cnidaria</taxon>
        <taxon>Hydrozoa</taxon>
        <taxon>Hydroidolina</taxon>
        <taxon>Anthoathecata</taxon>
        <taxon>Aplanulata</taxon>
        <taxon>Hydridae</taxon>
        <taxon>Hydra</taxon>
    </lineage>
</organism>
<dbReference type="PANTHER" id="PTHR11844:SF33">
    <property type="entry name" value="TISSUE INHIBITOR OF METALLOPROTEINASE"/>
    <property type="match status" value="1"/>
</dbReference>
<evidence type="ECO:0000256" key="6">
    <source>
        <dbReference type="ARBA" id="ARBA00022723"/>
    </source>
</evidence>
<proteinExistence type="inferred from homology"/>
<dbReference type="Gene3D" id="2.40.50.120">
    <property type="match status" value="1"/>
</dbReference>
<evidence type="ECO:0000259" key="11">
    <source>
        <dbReference type="PROSITE" id="PS50189"/>
    </source>
</evidence>
<dbReference type="InterPro" id="IPR001820">
    <property type="entry name" value="TIMP"/>
</dbReference>
<evidence type="ECO:0000256" key="1">
    <source>
        <dbReference type="ARBA" id="ARBA00004613"/>
    </source>
</evidence>
<comment type="subcellular location">
    <subcellularLocation>
        <location evidence="1">Secreted</location>
    </subcellularLocation>
</comment>
<keyword evidence="8" id="KW-1015">Disulfide bond</keyword>
<keyword evidence="10" id="KW-0732">Signal</keyword>
<dbReference type="PROSITE" id="PS00288">
    <property type="entry name" value="TIMP"/>
    <property type="match status" value="1"/>
</dbReference>
<reference evidence="13" key="1">
    <citation type="submission" date="2025-08" db="UniProtKB">
        <authorList>
            <consortium name="RefSeq"/>
        </authorList>
    </citation>
    <scope>IDENTIFICATION</scope>
</reference>
<dbReference type="PANTHER" id="PTHR11844">
    <property type="entry name" value="METALLOPROTEASE INHIBITOR"/>
    <property type="match status" value="1"/>
</dbReference>
<evidence type="ECO:0000256" key="4">
    <source>
        <dbReference type="ARBA" id="ARBA00022608"/>
    </source>
</evidence>
<feature type="signal peptide" evidence="10">
    <location>
        <begin position="1"/>
        <end position="23"/>
    </location>
</feature>
<keyword evidence="6" id="KW-0479">Metal-binding</keyword>
<keyword evidence="4 13" id="KW-0483">Metalloprotease inhibitor</keyword>
<feature type="domain" description="NTR" evidence="11">
    <location>
        <begin position="24"/>
        <end position="159"/>
    </location>
</feature>
<evidence type="ECO:0000256" key="9">
    <source>
        <dbReference type="ARBA" id="ARBA00023215"/>
    </source>
</evidence>
<evidence type="ECO:0000256" key="7">
    <source>
        <dbReference type="ARBA" id="ARBA00022833"/>
    </source>
</evidence>
<dbReference type="InterPro" id="IPR027465">
    <property type="entry name" value="TIMP_C"/>
</dbReference>
<evidence type="ECO:0000256" key="2">
    <source>
        <dbReference type="ARBA" id="ARBA00011027"/>
    </source>
</evidence>
<accession>A0ABM4D7P7</accession>
<dbReference type="Gene3D" id="3.90.370.10">
    <property type="entry name" value="Tissue inhibitor of metalloproteinase-1. Chain B, domain 1"/>
    <property type="match status" value="1"/>
</dbReference>
<keyword evidence="12" id="KW-1185">Reference proteome</keyword>
<name>A0ABM4D7P7_HYDVU</name>